<comment type="caution">
    <text evidence="1">The sequence shown here is derived from an EMBL/GenBank/DDBJ whole genome shotgun (WGS) entry which is preliminary data.</text>
</comment>
<evidence type="ECO:0000313" key="2">
    <source>
        <dbReference type="Proteomes" id="UP000626109"/>
    </source>
</evidence>
<gene>
    <name evidence="1" type="ORF">PGLA2088_LOCUS2139</name>
</gene>
<sequence>RSRAPYDRYPENWKQGSPAPNLESFAHEVLASGSISEADCLLVGSRGGQVLLPQLWKALGADVPPTVVINGGCVVINGGCAMRLPEAVAWPRHAVTFLLIGGQDQLFRQGFSPEQYVADVQKRVPRANGTTAILFVEEMLHMPQGALLAAVLPHLLRVGLAWRSSGGQLPLRDVHALLSEMNIEGSSWTGRLLFTSAPGSWQD</sequence>
<feature type="non-terminal residue" evidence="1">
    <location>
        <position position="203"/>
    </location>
</feature>
<proteinExistence type="predicted"/>
<dbReference type="AlphaFoldDB" id="A0A813HP75"/>
<protein>
    <submittedName>
        <fullName evidence="1">Uncharacterized protein</fullName>
    </submittedName>
</protein>
<dbReference type="Proteomes" id="UP000626109">
    <property type="component" value="Unassembled WGS sequence"/>
</dbReference>
<accession>A0A813HP75</accession>
<reference evidence="1" key="1">
    <citation type="submission" date="2021-02" db="EMBL/GenBank/DDBJ databases">
        <authorList>
            <person name="Dougan E. K."/>
            <person name="Rhodes N."/>
            <person name="Thang M."/>
            <person name="Chan C."/>
        </authorList>
    </citation>
    <scope>NUCLEOTIDE SEQUENCE</scope>
</reference>
<dbReference type="EMBL" id="CAJNNW010001705">
    <property type="protein sequence ID" value="CAE8640484.1"/>
    <property type="molecule type" value="Genomic_DNA"/>
</dbReference>
<feature type="non-terminal residue" evidence="1">
    <location>
        <position position="1"/>
    </location>
</feature>
<organism evidence="1 2">
    <name type="scientific">Polarella glacialis</name>
    <name type="common">Dinoflagellate</name>
    <dbReference type="NCBI Taxonomy" id="89957"/>
    <lineage>
        <taxon>Eukaryota</taxon>
        <taxon>Sar</taxon>
        <taxon>Alveolata</taxon>
        <taxon>Dinophyceae</taxon>
        <taxon>Suessiales</taxon>
        <taxon>Suessiaceae</taxon>
        <taxon>Polarella</taxon>
    </lineage>
</organism>
<evidence type="ECO:0000313" key="1">
    <source>
        <dbReference type="EMBL" id="CAE8640484.1"/>
    </source>
</evidence>
<name>A0A813HP75_POLGL</name>